<dbReference type="RefSeq" id="WP_037544548.1">
    <property type="nucleotide sequence ID" value="NZ_JNUP01000001.1"/>
</dbReference>
<dbReference type="NCBIfam" id="TIGR01070">
    <property type="entry name" value="mutS1"/>
    <property type="match status" value="1"/>
</dbReference>
<dbReference type="GO" id="GO:0003684">
    <property type="term" value="F:damaged DNA binding"/>
    <property type="evidence" value="ECO:0007669"/>
    <property type="project" value="UniProtKB-UniRule"/>
</dbReference>
<dbReference type="Gene3D" id="1.10.1420.10">
    <property type="match status" value="2"/>
</dbReference>
<evidence type="ECO:0000256" key="1">
    <source>
        <dbReference type="ARBA" id="ARBA00006271"/>
    </source>
</evidence>
<evidence type="ECO:0000313" key="12">
    <source>
        <dbReference type="EMBL" id="KGE73980.1"/>
    </source>
</evidence>
<dbReference type="GO" id="GO:0030983">
    <property type="term" value="F:mismatched DNA binding"/>
    <property type="evidence" value="ECO:0007669"/>
    <property type="project" value="InterPro"/>
</dbReference>
<dbReference type="Pfam" id="PF00488">
    <property type="entry name" value="MutS_V"/>
    <property type="match status" value="1"/>
</dbReference>
<dbReference type="InterPro" id="IPR027417">
    <property type="entry name" value="P-loop_NTPase"/>
</dbReference>
<evidence type="ECO:0000256" key="2">
    <source>
        <dbReference type="ARBA" id="ARBA00021982"/>
    </source>
</evidence>
<dbReference type="Pfam" id="PF05192">
    <property type="entry name" value="MutS_III"/>
    <property type="match status" value="1"/>
</dbReference>
<dbReference type="NCBIfam" id="NF003810">
    <property type="entry name" value="PRK05399.1"/>
    <property type="match status" value="1"/>
</dbReference>
<dbReference type="Pfam" id="PF05188">
    <property type="entry name" value="MutS_II"/>
    <property type="match status" value="1"/>
</dbReference>
<keyword evidence="4 9" id="KW-0227">DNA damage</keyword>
<dbReference type="FunFam" id="3.40.1170.10:FF:000001">
    <property type="entry name" value="DNA mismatch repair protein MutS"/>
    <property type="match status" value="1"/>
</dbReference>
<dbReference type="SUPFAM" id="SSF52540">
    <property type="entry name" value="P-loop containing nucleoside triphosphate hydrolases"/>
    <property type="match status" value="1"/>
</dbReference>
<accession>A0A098R1H2</accession>
<comment type="function">
    <text evidence="8 9">This protein is involved in the repair of mismatches in DNA. It is possible that it carries out the mismatch recognition step. This protein has a weak ATPase activity.</text>
</comment>
<keyword evidence="5 9" id="KW-0067">ATP-binding</keyword>
<dbReference type="InterPro" id="IPR007861">
    <property type="entry name" value="DNA_mismatch_repair_MutS_clamp"/>
</dbReference>
<evidence type="ECO:0000313" key="13">
    <source>
        <dbReference type="Proteomes" id="UP000029692"/>
    </source>
</evidence>
<organism evidence="12 13">
    <name type="scientific">Spirochaeta lutea</name>
    <dbReference type="NCBI Taxonomy" id="1480694"/>
    <lineage>
        <taxon>Bacteria</taxon>
        <taxon>Pseudomonadati</taxon>
        <taxon>Spirochaetota</taxon>
        <taxon>Spirochaetia</taxon>
        <taxon>Spirochaetales</taxon>
        <taxon>Spirochaetaceae</taxon>
        <taxon>Spirochaeta</taxon>
    </lineage>
</organism>
<dbReference type="eggNOG" id="COG0249">
    <property type="taxonomic scope" value="Bacteria"/>
</dbReference>
<dbReference type="Proteomes" id="UP000029692">
    <property type="component" value="Unassembled WGS sequence"/>
</dbReference>
<evidence type="ECO:0000256" key="10">
    <source>
        <dbReference type="RuleBase" id="RU003756"/>
    </source>
</evidence>
<dbReference type="FunFam" id="3.40.50.300:FF:000870">
    <property type="entry name" value="MutS protein homolog 4"/>
    <property type="match status" value="1"/>
</dbReference>
<evidence type="ECO:0000256" key="8">
    <source>
        <dbReference type="ARBA" id="ARBA00024647"/>
    </source>
</evidence>
<comment type="similarity">
    <text evidence="1 9 10">Belongs to the DNA mismatch repair MutS family.</text>
</comment>
<protein>
    <recommendedName>
        <fullName evidence="2 9">DNA mismatch repair protein MutS</fullName>
    </recommendedName>
</protein>
<dbReference type="OrthoDB" id="9802448at2"/>
<dbReference type="PANTHER" id="PTHR11361:SF34">
    <property type="entry name" value="DNA MISMATCH REPAIR PROTEIN MSH1, MITOCHONDRIAL"/>
    <property type="match status" value="1"/>
</dbReference>
<dbReference type="AlphaFoldDB" id="A0A098R1H2"/>
<sequence length="868" mass="96784">MSDSTPMMQQYTQIKSKHRDAIVFFRLGDFYEMFHKDAQEASKILGLTLTKRNGIPMCGIPYHASGAYVGRLLQAGKKIAVCEQTKLPEGGKGIAEREVVEVLTPGTVMEEDMLPGENNNYLVALSSPAPDYSDPLQQVYSFAALDVSTGELFLTSYSGPSAAAFLRREIYRYNPPEIVVQESMLEQVSEIAQYLKDSPEILLNRYPDWYFDSRTAAQRLRDLLGVAGLQSFGLAPDSPELHSASVLIDYAEDVTKHRISFLRELQVYKEHDAVSIDESSQKNLELTRNMRDGTRKYTLLDVIDQTQTPMGSRLLQRWLLRPLNSAPAILERQARVRGFYHSQLILSKAAELLGSIRDLDRLAARISLDKGHAKDLLSLGTSLSLSIELLDLLSGANLGGGVPEHSRQGLQEITALIENAIIENPSILLTEGRLIRPGYSPEVDEIRSLKENSRETLESYLSQERDQSGIQNLKLKYNKIIGYHLEVSKGQVSKVPEHFIRRQSLVNAERYTTERLGELESKITLASDRLIELERQCFIQVRQQVRQRVQDILEVSKLVAETDCIQSLARVATLRGYVAPELVEEVLLDIEGGRHPVVEAHLSHGEFVPNSLELSSKKGSTSGRFALITGPNMAGKSTYLRQNALITILAQIGSFVPADRAKIGICDKVFCRVGASDNLARGESTFLVEMNETALILRTATERSLIIMDEVGRGTSTQDGLSIAWAVSEYVLNTIKARTLFATHYHELTELSHPNLQNLSLQVDDEDGEIVFLRRVVPKASSNSYGIHVAQLAGIPRMVIERAQELLNHFDVPAFNPGKPGKQGSKPQKRLFDPLEEISLELKNIDIGTTTPLQALTILARFQESLKK</sequence>
<dbReference type="PANTHER" id="PTHR11361">
    <property type="entry name" value="DNA MISMATCH REPAIR PROTEIN MUTS FAMILY MEMBER"/>
    <property type="match status" value="1"/>
</dbReference>
<dbReference type="GO" id="GO:0005829">
    <property type="term" value="C:cytosol"/>
    <property type="evidence" value="ECO:0007669"/>
    <property type="project" value="TreeGrafter"/>
</dbReference>
<dbReference type="SUPFAM" id="SSF53150">
    <property type="entry name" value="DNA repair protein MutS, domain II"/>
    <property type="match status" value="1"/>
</dbReference>
<dbReference type="InterPro" id="IPR007696">
    <property type="entry name" value="DNA_mismatch_repair_MutS_core"/>
</dbReference>
<dbReference type="Gene3D" id="3.40.1170.10">
    <property type="entry name" value="DNA repair protein MutS, domain I"/>
    <property type="match status" value="1"/>
</dbReference>
<reference evidence="12 13" key="1">
    <citation type="submission" date="2014-05" db="EMBL/GenBank/DDBJ databases">
        <title>De novo Genome Sequence of Spirocheata sp.</title>
        <authorList>
            <person name="Shivani Y."/>
            <person name="Subhash Y."/>
            <person name="Tushar L."/>
            <person name="Sasikala C."/>
            <person name="Ramana C.V."/>
        </authorList>
    </citation>
    <scope>NUCLEOTIDE SEQUENCE [LARGE SCALE GENOMIC DNA]</scope>
    <source>
        <strain evidence="12 13">JC230</strain>
    </source>
</reference>
<dbReference type="SMART" id="SM00534">
    <property type="entry name" value="MUTSac"/>
    <property type="match status" value="1"/>
</dbReference>
<comment type="caution">
    <text evidence="12">The sequence shown here is derived from an EMBL/GenBank/DDBJ whole genome shotgun (WGS) entry which is preliminary data.</text>
</comment>
<keyword evidence="6 9" id="KW-0238">DNA-binding</keyword>
<evidence type="ECO:0000256" key="6">
    <source>
        <dbReference type="ARBA" id="ARBA00023125"/>
    </source>
</evidence>
<dbReference type="PIRSF" id="PIRSF037677">
    <property type="entry name" value="DNA_mis_repair_Msh6"/>
    <property type="match status" value="1"/>
</dbReference>
<dbReference type="EMBL" id="JNUP01000001">
    <property type="protein sequence ID" value="KGE73980.1"/>
    <property type="molecule type" value="Genomic_DNA"/>
</dbReference>
<dbReference type="InterPro" id="IPR016151">
    <property type="entry name" value="DNA_mismatch_repair_MutS_N"/>
</dbReference>
<dbReference type="Gene3D" id="3.30.420.110">
    <property type="entry name" value="MutS, connector domain"/>
    <property type="match status" value="1"/>
</dbReference>
<evidence type="ECO:0000256" key="4">
    <source>
        <dbReference type="ARBA" id="ARBA00022763"/>
    </source>
</evidence>
<keyword evidence="7 9" id="KW-0234">DNA repair</keyword>
<dbReference type="SMART" id="SM00533">
    <property type="entry name" value="MUTSd"/>
    <property type="match status" value="1"/>
</dbReference>
<keyword evidence="13" id="KW-1185">Reference proteome</keyword>
<name>A0A098R1H2_9SPIO</name>
<dbReference type="Gene3D" id="3.40.50.300">
    <property type="entry name" value="P-loop containing nucleotide triphosphate hydrolases"/>
    <property type="match status" value="1"/>
</dbReference>
<evidence type="ECO:0000256" key="3">
    <source>
        <dbReference type="ARBA" id="ARBA00022741"/>
    </source>
</evidence>
<dbReference type="InterPro" id="IPR045076">
    <property type="entry name" value="MutS"/>
</dbReference>
<evidence type="ECO:0000256" key="5">
    <source>
        <dbReference type="ARBA" id="ARBA00022840"/>
    </source>
</evidence>
<dbReference type="InterPro" id="IPR036187">
    <property type="entry name" value="DNA_mismatch_repair_MutS_sf"/>
</dbReference>
<dbReference type="InterPro" id="IPR007860">
    <property type="entry name" value="DNA_mmatch_repair_MutS_con_dom"/>
</dbReference>
<dbReference type="GO" id="GO:0005524">
    <property type="term" value="F:ATP binding"/>
    <property type="evidence" value="ECO:0007669"/>
    <property type="project" value="UniProtKB-UniRule"/>
</dbReference>
<dbReference type="SUPFAM" id="SSF48334">
    <property type="entry name" value="DNA repair protein MutS, domain III"/>
    <property type="match status" value="1"/>
</dbReference>
<proteinExistence type="inferred from homology"/>
<gene>
    <name evidence="9" type="primary">mutS</name>
    <name evidence="12" type="ORF">DC28_02055</name>
</gene>
<evidence type="ECO:0000256" key="9">
    <source>
        <dbReference type="HAMAP-Rule" id="MF_00096"/>
    </source>
</evidence>
<dbReference type="Pfam" id="PF01624">
    <property type="entry name" value="MutS_I"/>
    <property type="match status" value="1"/>
</dbReference>
<evidence type="ECO:0000256" key="7">
    <source>
        <dbReference type="ARBA" id="ARBA00023204"/>
    </source>
</evidence>
<dbReference type="STRING" id="1480694.DC28_02055"/>
<dbReference type="HAMAP" id="MF_00096">
    <property type="entry name" value="MutS"/>
    <property type="match status" value="1"/>
</dbReference>
<feature type="domain" description="DNA mismatch repair proteins mutS family" evidence="11">
    <location>
        <begin position="704"/>
        <end position="720"/>
    </location>
</feature>
<dbReference type="InterPro" id="IPR036678">
    <property type="entry name" value="MutS_con_dom_sf"/>
</dbReference>
<dbReference type="InterPro" id="IPR000432">
    <property type="entry name" value="DNA_mismatch_repair_MutS_C"/>
</dbReference>
<evidence type="ECO:0000259" key="11">
    <source>
        <dbReference type="PROSITE" id="PS00486"/>
    </source>
</evidence>
<feature type="binding site" evidence="9">
    <location>
        <begin position="630"/>
        <end position="637"/>
    </location>
    <ligand>
        <name>ATP</name>
        <dbReference type="ChEBI" id="CHEBI:30616"/>
    </ligand>
</feature>
<keyword evidence="3 9" id="KW-0547">Nucleotide-binding</keyword>
<dbReference type="CDD" id="cd03284">
    <property type="entry name" value="ABC_MutS1"/>
    <property type="match status" value="1"/>
</dbReference>
<dbReference type="GO" id="GO:0006298">
    <property type="term" value="P:mismatch repair"/>
    <property type="evidence" value="ECO:0007669"/>
    <property type="project" value="UniProtKB-UniRule"/>
</dbReference>
<dbReference type="InterPro" id="IPR017261">
    <property type="entry name" value="DNA_mismatch_repair_MutS/MSH"/>
</dbReference>
<dbReference type="InterPro" id="IPR007695">
    <property type="entry name" value="DNA_mismatch_repair_MutS-lik_N"/>
</dbReference>
<dbReference type="InterPro" id="IPR005748">
    <property type="entry name" value="DNA_mismatch_repair_MutS"/>
</dbReference>
<dbReference type="SUPFAM" id="SSF55271">
    <property type="entry name" value="DNA repair protein MutS, domain I"/>
    <property type="match status" value="1"/>
</dbReference>
<dbReference type="Pfam" id="PF05190">
    <property type="entry name" value="MutS_IV"/>
    <property type="match status" value="1"/>
</dbReference>
<dbReference type="PROSITE" id="PS00486">
    <property type="entry name" value="DNA_MISMATCH_REPAIR_2"/>
    <property type="match status" value="1"/>
</dbReference>
<dbReference type="GO" id="GO:0140664">
    <property type="term" value="F:ATP-dependent DNA damage sensor activity"/>
    <property type="evidence" value="ECO:0007669"/>
    <property type="project" value="InterPro"/>
</dbReference>